<proteinExistence type="predicted"/>
<dbReference type="AlphaFoldDB" id="A0A7X2MZ45"/>
<evidence type="ECO:0000313" key="1">
    <source>
        <dbReference type="EMBL" id="MSR91734.1"/>
    </source>
</evidence>
<accession>A0A7X2MZ45</accession>
<dbReference type="Proteomes" id="UP000460287">
    <property type="component" value="Unassembled WGS sequence"/>
</dbReference>
<name>A0A7X2MZ45_9CLOT</name>
<reference evidence="1 2" key="1">
    <citation type="submission" date="2019-08" db="EMBL/GenBank/DDBJ databases">
        <title>In-depth cultivation of the pig gut microbiome towards novel bacterial diversity and tailored functional studies.</title>
        <authorList>
            <person name="Wylensek D."/>
            <person name="Hitch T.C.A."/>
            <person name="Clavel T."/>
        </authorList>
    </citation>
    <scope>NUCLEOTIDE SEQUENCE [LARGE SCALE GENOMIC DNA]</scope>
    <source>
        <strain evidence="1 2">WCA-383-APC-5B</strain>
    </source>
</reference>
<dbReference type="RefSeq" id="WP_154531626.1">
    <property type="nucleotide sequence ID" value="NZ_VULX01000014.1"/>
</dbReference>
<sequence>MSYKCSNDNNVESVISDLTNGGCNCPVYNCPPKPNTCCNGNGLKNVRFNPNNIQPILTYADTVFDVKNGESTSIGVPFRIPLGGPGARDFDTVIHYTACDQCCNMCNFVPGPDAEFNVCSAEARILSVEPAKQLSSNDIKVNCDSLFADQSLDKESANFYELYLGTFDPSVDNAVCPTTQGRNASISIKPYKLKYIIQYTICGTVTDEGQTYKFFIQTRNKRPFVTEDSVLNFVRQICIPKQASIFAPYVNLLFNYEVELVDCVRIKEVRRGPKPGCNYLQMDEENGNYGECGDAHENFGEIHYENDVDDIDDINALNLGGHEEFGLSDDDLEGGRRRREGRFEIVGTAILEPTLHAEAVRPEKVVTIANVIPDPNYPTTIAHSGRNCRKQKMNCCCRR</sequence>
<gene>
    <name evidence="1" type="ORF">FYJ33_10060</name>
</gene>
<protein>
    <submittedName>
        <fullName evidence="1">Uncharacterized protein</fullName>
    </submittedName>
</protein>
<keyword evidence="2" id="KW-1185">Reference proteome</keyword>
<dbReference type="EMBL" id="VULX01000014">
    <property type="protein sequence ID" value="MSR91734.1"/>
    <property type="molecule type" value="Genomic_DNA"/>
</dbReference>
<evidence type="ECO:0000313" key="2">
    <source>
        <dbReference type="Proteomes" id="UP000460287"/>
    </source>
</evidence>
<comment type="caution">
    <text evidence="1">The sequence shown here is derived from an EMBL/GenBank/DDBJ whole genome shotgun (WGS) entry which is preliminary data.</text>
</comment>
<organism evidence="1 2">
    <name type="scientific">Inconstantimicrobium porci</name>
    <dbReference type="NCBI Taxonomy" id="2652291"/>
    <lineage>
        <taxon>Bacteria</taxon>
        <taxon>Bacillati</taxon>
        <taxon>Bacillota</taxon>
        <taxon>Clostridia</taxon>
        <taxon>Eubacteriales</taxon>
        <taxon>Clostridiaceae</taxon>
        <taxon>Inconstantimicrobium</taxon>
    </lineage>
</organism>